<protein>
    <submittedName>
        <fullName evidence="2">Uncharacterized protein</fullName>
    </submittedName>
</protein>
<name>A0ABR4CQ39_9HELO</name>
<dbReference type="Proteomes" id="UP001595075">
    <property type="component" value="Unassembled WGS sequence"/>
</dbReference>
<reference evidence="2 3" key="1">
    <citation type="journal article" date="2024" name="Commun. Biol.">
        <title>Comparative genomic analysis of thermophilic fungi reveals convergent evolutionary adaptations and gene losses.</title>
        <authorList>
            <person name="Steindorff A.S."/>
            <person name="Aguilar-Pontes M.V."/>
            <person name="Robinson A.J."/>
            <person name="Andreopoulos B."/>
            <person name="LaButti K."/>
            <person name="Kuo A."/>
            <person name="Mondo S."/>
            <person name="Riley R."/>
            <person name="Otillar R."/>
            <person name="Haridas S."/>
            <person name="Lipzen A."/>
            <person name="Grimwood J."/>
            <person name="Schmutz J."/>
            <person name="Clum A."/>
            <person name="Reid I.D."/>
            <person name="Moisan M.C."/>
            <person name="Butler G."/>
            <person name="Nguyen T.T.M."/>
            <person name="Dewar K."/>
            <person name="Conant G."/>
            <person name="Drula E."/>
            <person name="Henrissat B."/>
            <person name="Hansel C."/>
            <person name="Singer S."/>
            <person name="Hutchinson M.I."/>
            <person name="de Vries R.P."/>
            <person name="Natvig D.O."/>
            <person name="Powell A.J."/>
            <person name="Tsang A."/>
            <person name="Grigoriev I.V."/>
        </authorList>
    </citation>
    <scope>NUCLEOTIDE SEQUENCE [LARGE SCALE GENOMIC DNA]</scope>
    <source>
        <strain evidence="2 3">CBS 494.80</strain>
    </source>
</reference>
<sequence>MQLPFSTLLLPVPFLALLPSTYARTPTQWPSFLAPSTKLSSTKLRSRSQSMFVSSGAIAPHIADIIGTCKTQQGGIVPKEECVYSVLATGVCMGLSVLAYQTPTYWAGAFGPNGNNKRSSSIPDSSLSSAAVAAVDEFFSLLPDHLSISSIRINGAALPASLESRSLHRRKETEEEYRVFYDGALPLTFMVHHEMKMGGSGGSESRSESESEINREELNDTINHTIPLFAATDGTTLYLAHIQPIPVPPNTSPIHPRSGYNGYNHIGTGGILLLGNSDPVSTWSETMSWLNGRTEANGLRPYDYLLATASAGDFLGHSFVENVRVDGKGEKGFNGQWGMVGEVHVRILTQLGKRFQLVFWRLSNELLK</sequence>
<keyword evidence="1" id="KW-0732">Signal</keyword>
<accession>A0ABR4CQ39</accession>
<feature type="signal peptide" evidence="1">
    <location>
        <begin position="1"/>
        <end position="23"/>
    </location>
</feature>
<keyword evidence="3" id="KW-1185">Reference proteome</keyword>
<gene>
    <name evidence="2" type="ORF">VTL71DRAFT_11388</name>
</gene>
<dbReference type="EMBL" id="JAZHXI010000004">
    <property type="protein sequence ID" value="KAL2072045.1"/>
    <property type="molecule type" value="Genomic_DNA"/>
</dbReference>
<proteinExistence type="predicted"/>
<evidence type="ECO:0000256" key="1">
    <source>
        <dbReference type="SAM" id="SignalP"/>
    </source>
</evidence>
<evidence type="ECO:0000313" key="2">
    <source>
        <dbReference type="EMBL" id="KAL2072045.1"/>
    </source>
</evidence>
<feature type="chain" id="PRO_5046735034" evidence="1">
    <location>
        <begin position="24"/>
        <end position="368"/>
    </location>
</feature>
<comment type="caution">
    <text evidence="2">The sequence shown here is derived from an EMBL/GenBank/DDBJ whole genome shotgun (WGS) entry which is preliminary data.</text>
</comment>
<evidence type="ECO:0000313" key="3">
    <source>
        <dbReference type="Proteomes" id="UP001595075"/>
    </source>
</evidence>
<organism evidence="2 3">
    <name type="scientific">Oculimacula yallundae</name>
    <dbReference type="NCBI Taxonomy" id="86028"/>
    <lineage>
        <taxon>Eukaryota</taxon>
        <taxon>Fungi</taxon>
        <taxon>Dikarya</taxon>
        <taxon>Ascomycota</taxon>
        <taxon>Pezizomycotina</taxon>
        <taxon>Leotiomycetes</taxon>
        <taxon>Helotiales</taxon>
        <taxon>Ploettnerulaceae</taxon>
        <taxon>Oculimacula</taxon>
    </lineage>
</organism>